<dbReference type="Proteomes" id="UP000586119">
    <property type="component" value="Unassembled WGS sequence"/>
</dbReference>
<name>A0A7Z0LKM5_9GAMM</name>
<evidence type="ECO:0000313" key="2">
    <source>
        <dbReference type="Proteomes" id="UP000586119"/>
    </source>
</evidence>
<organism evidence="1 2">
    <name type="scientific">Vreelandella salicampi</name>
    <dbReference type="NCBI Taxonomy" id="1449798"/>
    <lineage>
        <taxon>Bacteria</taxon>
        <taxon>Pseudomonadati</taxon>
        <taxon>Pseudomonadota</taxon>
        <taxon>Gammaproteobacteria</taxon>
        <taxon>Oceanospirillales</taxon>
        <taxon>Halomonadaceae</taxon>
        <taxon>Vreelandella</taxon>
    </lineage>
</organism>
<accession>A0A7Z0LKM5</accession>
<dbReference type="AlphaFoldDB" id="A0A7Z0LKM5"/>
<evidence type="ECO:0000313" key="1">
    <source>
        <dbReference type="EMBL" id="NYS60695.1"/>
    </source>
</evidence>
<proteinExistence type="predicted"/>
<protein>
    <submittedName>
        <fullName evidence="1">Uncharacterized protein</fullName>
    </submittedName>
</protein>
<keyword evidence="2" id="KW-1185">Reference proteome</keyword>
<dbReference type="EMBL" id="JACCDF010000005">
    <property type="protein sequence ID" value="NYS60695.1"/>
    <property type="molecule type" value="Genomic_DNA"/>
</dbReference>
<dbReference type="RefSeq" id="WP_179930022.1">
    <property type="nucleotide sequence ID" value="NZ_JACCDF010000005.1"/>
</dbReference>
<comment type="caution">
    <text evidence="1">The sequence shown here is derived from an EMBL/GenBank/DDBJ whole genome shotgun (WGS) entry which is preliminary data.</text>
</comment>
<sequence>MSMLPILLPISRLSTDPHQRHAQLRDYFCDKDAVACVQGNQWLLELGWSNEAERYVDPRLDEGLAWWGLVEYREIAIARKRRGRLLLTLNDTWTLESWSQWLQKQPGRSHADVVVLHVDDHKDVGSPRLFQQGEGWCDPISGKVVALDQPDSVTQAIESGALGMGSFLTPFLHFAPGADVRHLCQAPKCVTTVDSVVKPVWINDTLLVPSMQRPAIKLVQDATGVGPGRYRFTNDLETWLEDVALCGKDILLHIDMDYFCNRYDGDSDFIENPGPLDIPLERVLARIDKLSAALQRHQLIERLVDITIAFSPGFFPAEYWAPTCDRLLIGLGEVPWHD</sequence>
<gene>
    <name evidence="1" type="ORF">HZS81_07955</name>
</gene>
<reference evidence="1 2" key="1">
    <citation type="journal article" date="2015" name="Int. J. Syst. Evol. Microbiol.">
        <title>Halomonas salicampi sp. nov., a halotolerant and alkalitolerant bacterium isolated from a saltern soil.</title>
        <authorList>
            <person name="Lee J.C."/>
            <person name="Kim Y.S."/>
            <person name="Yun B.S."/>
            <person name="Whang K.S."/>
        </authorList>
    </citation>
    <scope>NUCLEOTIDE SEQUENCE [LARGE SCALE GENOMIC DNA]</scope>
    <source>
        <strain evidence="1 2">BH103</strain>
    </source>
</reference>